<dbReference type="InterPro" id="IPR025669">
    <property type="entry name" value="AAA_dom"/>
</dbReference>
<dbReference type="PANTHER" id="PTHR43384">
    <property type="entry name" value="SEPTUM SITE-DETERMINING PROTEIN MIND HOMOLOG, CHLOROPLASTIC-RELATED"/>
    <property type="match status" value="1"/>
</dbReference>
<keyword evidence="3" id="KW-1185">Reference proteome</keyword>
<name>A0A1N7MVN1_9BACL</name>
<dbReference type="AlphaFoldDB" id="A0A1N7MVN1"/>
<dbReference type="GO" id="GO:0009898">
    <property type="term" value="C:cytoplasmic side of plasma membrane"/>
    <property type="evidence" value="ECO:0007669"/>
    <property type="project" value="TreeGrafter"/>
</dbReference>
<evidence type="ECO:0000259" key="1">
    <source>
        <dbReference type="Pfam" id="PF13614"/>
    </source>
</evidence>
<dbReference type="GO" id="GO:0005524">
    <property type="term" value="F:ATP binding"/>
    <property type="evidence" value="ECO:0007669"/>
    <property type="project" value="TreeGrafter"/>
</dbReference>
<dbReference type="SUPFAM" id="SSF52540">
    <property type="entry name" value="P-loop containing nucleoside triphosphate hydrolases"/>
    <property type="match status" value="1"/>
</dbReference>
<dbReference type="Gene3D" id="3.40.50.2300">
    <property type="match status" value="1"/>
</dbReference>
<dbReference type="Pfam" id="PF13614">
    <property type="entry name" value="AAA_31"/>
    <property type="match status" value="1"/>
</dbReference>
<dbReference type="Proteomes" id="UP000186795">
    <property type="component" value="Unassembled WGS sequence"/>
</dbReference>
<dbReference type="InterPro" id="IPR027417">
    <property type="entry name" value="P-loop_NTPase"/>
</dbReference>
<dbReference type="GO" id="GO:0005829">
    <property type="term" value="C:cytosol"/>
    <property type="evidence" value="ECO:0007669"/>
    <property type="project" value="TreeGrafter"/>
</dbReference>
<evidence type="ECO:0000313" key="3">
    <source>
        <dbReference type="Proteomes" id="UP000186795"/>
    </source>
</evidence>
<dbReference type="OrthoDB" id="2512803at2"/>
<dbReference type="InterPro" id="IPR050625">
    <property type="entry name" value="ParA/MinD_ATPase"/>
</dbReference>
<evidence type="ECO:0000313" key="2">
    <source>
        <dbReference type="EMBL" id="SIS90183.1"/>
    </source>
</evidence>
<dbReference type="RefSeq" id="WP_076525286.1">
    <property type="nucleotide sequence ID" value="NZ_CP048103.1"/>
</dbReference>
<sequence length="392" mass="44058">MGVDVKLLVVSEDEAHAEDVISRVANNFPQHLHIKASEVRQEIARLGPELVILQEPGGDLGLQLLHYISNELPDTLIIYLTEDRDPIKARDVNRSGAFDILFLPDEITALNDVLSRAVKAMSIQQKNKAKAAGGFTWGRGQVISFYSGRGGGGRSLIASTLAQTLQMDSNSSVLLVDLNLQYGGVETFLDVDHERSLFDLTPVLKELNDNHIRNVTAIEPKSHVEVLVSPRDAEVAERITEEHVQRLLRTARRYYDYILVDLSTDMNPVNYSALEEADRIFYVMTPDSPAIRTFGHVMKLFSKLSIDPTDRLEILLNRIHKDTELKEKDVKQHFNYPITAELREDAKRVQSAINRGVPLRSARKEKKSSPFVKDIQKLSSALLQQQSNRSAS</sequence>
<dbReference type="InterPro" id="IPR011006">
    <property type="entry name" value="CheY-like_superfamily"/>
</dbReference>
<dbReference type="PANTHER" id="PTHR43384:SF13">
    <property type="entry name" value="SLR0110 PROTEIN"/>
    <property type="match status" value="1"/>
</dbReference>
<reference evidence="3" key="1">
    <citation type="submission" date="2017-01" db="EMBL/GenBank/DDBJ databases">
        <authorList>
            <person name="Varghese N."/>
            <person name="Submissions S."/>
        </authorList>
    </citation>
    <scope>NUCLEOTIDE SEQUENCE [LARGE SCALE GENOMIC DNA]</scope>
    <source>
        <strain evidence="3">DSM 45196</strain>
    </source>
</reference>
<feature type="domain" description="AAA" evidence="1">
    <location>
        <begin position="141"/>
        <end position="304"/>
    </location>
</feature>
<dbReference type="Gene3D" id="3.40.50.300">
    <property type="entry name" value="P-loop containing nucleotide triphosphate hydrolases"/>
    <property type="match status" value="1"/>
</dbReference>
<dbReference type="SUPFAM" id="SSF52172">
    <property type="entry name" value="CheY-like"/>
    <property type="match status" value="1"/>
</dbReference>
<dbReference type="GO" id="GO:0051782">
    <property type="term" value="P:negative regulation of cell division"/>
    <property type="evidence" value="ECO:0007669"/>
    <property type="project" value="TreeGrafter"/>
</dbReference>
<gene>
    <name evidence="2" type="ORF">SAMN05421790_10782</name>
</gene>
<accession>A0A1N7MVN1</accession>
<dbReference type="EMBL" id="FTOD01000007">
    <property type="protein sequence ID" value="SIS90183.1"/>
    <property type="molecule type" value="Genomic_DNA"/>
</dbReference>
<organism evidence="2 3">
    <name type="scientific">Kroppenstedtia eburnea</name>
    <dbReference type="NCBI Taxonomy" id="714067"/>
    <lineage>
        <taxon>Bacteria</taxon>
        <taxon>Bacillati</taxon>
        <taxon>Bacillota</taxon>
        <taxon>Bacilli</taxon>
        <taxon>Bacillales</taxon>
        <taxon>Thermoactinomycetaceae</taxon>
        <taxon>Kroppenstedtia</taxon>
    </lineage>
</organism>
<dbReference type="GO" id="GO:0016887">
    <property type="term" value="F:ATP hydrolysis activity"/>
    <property type="evidence" value="ECO:0007669"/>
    <property type="project" value="TreeGrafter"/>
</dbReference>
<protein>
    <submittedName>
        <fullName evidence="2">Pilus assembly protein CpaE</fullName>
    </submittedName>
</protein>
<proteinExistence type="predicted"/>